<proteinExistence type="predicted"/>
<accession>A0ACB6S551</accession>
<dbReference type="EMBL" id="MU006710">
    <property type="protein sequence ID" value="KAF2629311.1"/>
    <property type="molecule type" value="Genomic_DNA"/>
</dbReference>
<keyword evidence="2" id="KW-1185">Reference proteome</keyword>
<comment type="caution">
    <text evidence="1">The sequence shown here is derived from an EMBL/GenBank/DDBJ whole genome shotgun (WGS) entry which is preliminary data.</text>
</comment>
<protein>
    <submittedName>
        <fullName evidence="1">Uncharacterized protein</fullName>
    </submittedName>
</protein>
<evidence type="ECO:0000313" key="1">
    <source>
        <dbReference type="EMBL" id="KAF2629311.1"/>
    </source>
</evidence>
<name>A0ACB6S551_9PLEO</name>
<organism evidence="1 2">
    <name type="scientific">Macroventuria anomochaeta</name>
    <dbReference type="NCBI Taxonomy" id="301207"/>
    <lineage>
        <taxon>Eukaryota</taxon>
        <taxon>Fungi</taxon>
        <taxon>Dikarya</taxon>
        <taxon>Ascomycota</taxon>
        <taxon>Pezizomycotina</taxon>
        <taxon>Dothideomycetes</taxon>
        <taxon>Pleosporomycetidae</taxon>
        <taxon>Pleosporales</taxon>
        <taxon>Pleosporineae</taxon>
        <taxon>Didymellaceae</taxon>
        <taxon>Macroventuria</taxon>
    </lineage>
</organism>
<reference evidence="1" key="1">
    <citation type="journal article" date="2020" name="Stud. Mycol.">
        <title>101 Dothideomycetes genomes: a test case for predicting lifestyles and emergence of pathogens.</title>
        <authorList>
            <person name="Haridas S."/>
            <person name="Albert R."/>
            <person name="Binder M."/>
            <person name="Bloem J."/>
            <person name="Labutti K."/>
            <person name="Salamov A."/>
            <person name="Andreopoulos B."/>
            <person name="Baker S."/>
            <person name="Barry K."/>
            <person name="Bills G."/>
            <person name="Bluhm B."/>
            <person name="Cannon C."/>
            <person name="Castanera R."/>
            <person name="Culley D."/>
            <person name="Daum C."/>
            <person name="Ezra D."/>
            <person name="Gonzalez J."/>
            <person name="Henrissat B."/>
            <person name="Kuo A."/>
            <person name="Liang C."/>
            <person name="Lipzen A."/>
            <person name="Lutzoni F."/>
            <person name="Magnuson J."/>
            <person name="Mondo S."/>
            <person name="Nolan M."/>
            <person name="Ohm R."/>
            <person name="Pangilinan J."/>
            <person name="Park H.-J."/>
            <person name="Ramirez L."/>
            <person name="Alfaro M."/>
            <person name="Sun H."/>
            <person name="Tritt A."/>
            <person name="Yoshinaga Y."/>
            <person name="Zwiers L.-H."/>
            <person name="Turgeon B."/>
            <person name="Goodwin S."/>
            <person name="Spatafora J."/>
            <person name="Crous P."/>
            <person name="Grigoriev I."/>
        </authorList>
    </citation>
    <scope>NUCLEOTIDE SEQUENCE</scope>
    <source>
        <strain evidence="1">CBS 525.71</strain>
    </source>
</reference>
<dbReference type="Proteomes" id="UP000799754">
    <property type="component" value="Unassembled WGS sequence"/>
</dbReference>
<evidence type="ECO:0000313" key="2">
    <source>
        <dbReference type="Proteomes" id="UP000799754"/>
    </source>
</evidence>
<sequence length="287" mass="32653">MRRALLFCLGLFALLLLIIARFDCRVPSNVIMVNDASAEQMQKGSASTLQASIADPWPLVVRNNQRLRVVKYCYHNQQIRDTLHCKVQHTFQRWAAKLGYPASAQTGHNLGWEEAHDGNADPSQRRVEYCYDHTNLAWNPRADCGSLFISINYKETDGAYATTPYDAQSNEASRYWIMMAPNAGIDAITHEELANIGVVFGMAHEAQRYDRDNHVFYQCHNLKGYNDARAKTMADDSHLTEAEAHRKLCEEEAFARRYNLDSTKYLKNPRGGTPHDEGAFNFDSIMI</sequence>
<gene>
    <name evidence="1" type="ORF">BU25DRAFT_420177</name>
</gene>